<accession>A0AAV4D5K5</accession>
<comment type="caution">
    <text evidence="1">The sequence shown here is derived from an EMBL/GenBank/DDBJ whole genome shotgun (WGS) entry which is preliminary data.</text>
</comment>
<protein>
    <submittedName>
        <fullName evidence="1">Uncharacterized protein</fullName>
    </submittedName>
</protein>
<dbReference type="EMBL" id="BLXT01007492">
    <property type="protein sequence ID" value="GFO39338.1"/>
    <property type="molecule type" value="Genomic_DNA"/>
</dbReference>
<keyword evidence="2" id="KW-1185">Reference proteome</keyword>
<evidence type="ECO:0000313" key="2">
    <source>
        <dbReference type="Proteomes" id="UP000735302"/>
    </source>
</evidence>
<name>A0AAV4D5K5_9GAST</name>
<sequence>MKRYKLIEDGYRRKSQTCRDVYSEDQDVSKPMGCVVEDQADLQRPEGFVTYEEILLGLQRLILSACDGLRELLYQEQGVGGTLARSADILLSRGRAPPLAPRLDEVPESLRSPRCGPAIYKNQTLPV</sequence>
<organism evidence="1 2">
    <name type="scientific">Plakobranchus ocellatus</name>
    <dbReference type="NCBI Taxonomy" id="259542"/>
    <lineage>
        <taxon>Eukaryota</taxon>
        <taxon>Metazoa</taxon>
        <taxon>Spiralia</taxon>
        <taxon>Lophotrochozoa</taxon>
        <taxon>Mollusca</taxon>
        <taxon>Gastropoda</taxon>
        <taxon>Heterobranchia</taxon>
        <taxon>Euthyneura</taxon>
        <taxon>Panpulmonata</taxon>
        <taxon>Sacoglossa</taxon>
        <taxon>Placobranchoidea</taxon>
        <taxon>Plakobranchidae</taxon>
        <taxon>Plakobranchus</taxon>
    </lineage>
</organism>
<proteinExistence type="predicted"/>
<dbReference type="Proteomes" id="UP000735302">
    <property type="component" value="Unassembled WGS sequence"/>
</dbReference>
<evidence type="ECO:0000313" key="1">
    <source>
        <dbReference type="EMBL" id="GFO39338.1"/>
    </source>
</evidence>
<dbReference type="AlphaFoldDB" id="A0AAV4D5K5"/>
<gene>
    <name evidence="1" type="ORF">PoB_006584300</name>
</gene>
<reference evidence="1 2" key="1">
    <citation type="journal article" date="2021" name="Elife">
        <title>Chloroplast acquisition without the gene transfer in kleptoplastic sea slugs, Plakobranchus ocellatus.</title>
        <authorList>
            <person name="Maeda T."/>
            <person name="Takahashi S."/>
            <person name="Yoshida T."/>
            <person name="Shimamura S."/>
            <person name="Takaki Y."/>
            <person name="Nagai Y."/>
            <person name="Toyoda A."/>
            <person name="Suzuki Y."/>
            <person name="Arimoto A."/>
            <person name="Ishii H."/>
            <person name="Satoh N."/>
            <person name="Nishiyama T."/>
            <person name="Hasebe M."/>
            <person name="Maruyama T."/>
            <person name="Minagawa J."/>
            <person name="Obokata J."/>
            <person name="Shigenobu S."/>
        </authorList>
    </citation>
    <scope>NUCLEOTIDE SEQUENCE [LARGE SCALE GENOMIC DNA]</scope>
</reference>